<feature type="domain" description="Neuraminidase-like" evidence="4">
    <location>
        <begin position="899"/>
        <end position="1064"/>
    </location>
</feature>
<gene>
    <name evidence="6" type="ORF">CCS41_02040</name>
</gene>
<keyword evidence="1" id="KW-0843">Virulence</keyword>
<dbReference type="Pfam" id="PF20220">
    <property type="entry name" value="ABC_toxin_N"/>
    <property type="match status" value="1"/>
</dbReference>
<keyword evidence="2" id="KW-0175">Coiled coil</keyword>
<accession>A0A2U8I380</accession>
<keyword evidence="7" id="KW-1185">Reference proteome</keyword>
<evidence type="ECO:0000313" key="7">
    <source>
        <dbReference type="Proteomes" id="UP000261875"/>
    </source>
</evidence>
<dbReference type="OrthoDB" id="9781691at2"/>
<reference evidence="6 7" key="1">
    <citation type="submission" date="2017-05" db="EMBL/GenBank/DDBJ databases">
        <title>Genome sequence of Candidatus Fukatsuia symbiotica and Candidatus Hamiltonella defensa from Acyrthosiphon pisum strain 5D.</title>
        <authorList>
            <person name="Patel V.A."/>
            <person name="Chevignon G."/>
            <person name="Russell J.A."/>
            <person name="Oliver K.M."/>
        </authorList>
    </citation>
    <scope>NUCLEOTIDE SEQUENCE [LARGE SCALE GENOMIC DNA]</scope>
    <source>
        <strain evidence="6 7">5D</strain>
    </source>
</reference>
<feature type="domain" description="ABC toxin N-terminal" evidence="5">
    <location>
        <begin position="759"/>
        <end position="867"/>
    </location>
</feature>
<dbReference type="Pfam" id="PF18413">
    <property type="entry name" value="Neuraminidase"/>
    <property type="match status" value="1"/>
</dbReference>
<dbReference type="InterPro" id="IPR041079">
    <property type="entry name" value="Neuraminidase-like"/>
</dbReference>
<dbReference type="EMBL" id="CP021659">
    <property type="protein sequence ID" value="AWK13559.1"/>
    <property type="molecule type" value="Genomic_DNA"/>
</dbReference>
<evidence type="ECO:0000313" key="6">
    <source>
        <dbReference type="EMBL" id="AWK13559.1"/>
    </source>
</evidence>
<evidence type="ECO:0000256" key="1">
    <source>
        <dbReference type="ARBA" id="ARBA00023026"/>
    </source>
</evidence>
<feature type="domain" description="Tc toxin complex TcA C-terminal TcB-binding" evidence="3">
    <location>
        <begin position="1899"/>
        <end position="2013"/>
    </location>
</feature>
<dbReference type="RefSeq" id="WP_119797113.1">
    <property type="nucleotide sequence ID" value="NZ_CP021659.1"/>
</dbReference>
<proteinExistence type="predicted"/>
<dbReference type="Pfam" id="PF03538">
    <property type="entry name" value="VRP1"/>
    <property type="match status" value="1"/>
</dbReference>
<dbReference type="InterPro" id="IPR018003">
    <property type="entry name" value="Insecticidal_toxin/plasmid_vir"/>
</dbReference>
<dbReference type="KEGG" id="fsm:CCS41_02040"/>
<dbReference type="Pfam" id="PF18276">
    <property type="entry name" value="TcA_TcB_BD"/>
    <property type="match status" value="1"/>
</dbReference>
<evidence type="ECO:0000256" key="2">
    <source>
        <dbReference type="SAM" id="Coils"/>
    </source>
</evidence>
<evidence type="ECO:0000259" key="4">
    <source>
        <dbReference type="Pfam" id="PF18413"/>
    </source>
</evidence>
<evidence type="ECO:0000259" key="5">
    <source>
        <dbReference type="Pfam" id="PF20220"/>
    </source>
</evidence>
<feature type="coiled-coil region" evidence="2">
    <location>
        <begin position="1879"/>
        <end position="1913"/>
    </location>
</feature>
<dbReference type="STRING" id="1878942.GCA_900128755_00182"/>
<dbReference type="InterPro" id="IPR046839">
    <property type="entry name" value="ABC_toxin_N"/>
</dbReference>
<evidence type="ECO:0000259" key="3">
    <source>
        <dbReference type="Pfam" id="PF18276"/>
    </source>
</evidence>
<evidence type="ECO:0008006" key="8">
    <source>
        <dbReference type="Google" id="ProtNLM"/>
    </source>
</evidence>
<name>A0A2U8I380_9GAMM</name>
<dbReference type="InterPro" id="IPR040840">
    <property type="entry name" value="TcA_TcB_BD"/>
</dbReference>
<organism evidence="6 7">
    <name type="scientific">Candidatus Fukatsuia symbiotica</name>
    <dbReference type="NCBI Taxonomy" id="1878942"/>
    <lineage>
        <taxon>Bacteria</taxon>
        <taxon>Pseudomonadati</taxon>
        <taxon>Pseudomonadota</taxon>
        <taxon>Gammaproteobacteria</taxon>
        <taxon>Enterobacterales</taxon>
        <taxon>Yersiniaceae</taxon>
        <taxon>Candidatus Fukatsuia</taxon>
    </lineage>
</organism>
<sequence length="2023" mass="232510">MNINDSLKQIKLSSLNEVAEMPFNDFLEKAEFYQLDWQDTQVLYDTAIENQNRLRKTLTRANPEINIGRIISEYKPPTEKPTYDSSFLSLQHGYAVPGTAASMFSAPAYLYKLYHEARALHAHSSDYHLDKRRPDLKTLELSQENMDQEVSTLTLSNDILLQKLIEKREQDPSADGNKGDIYEYFSTKSDFHYAKEIIYQVLHAREINVKRLMEEMPLAKEIDQDILLCTELTLTPLRLNSVKKDIKKIASYYKERGLSAKIMDPILGSSTLPGSLILEKLNKIARIKKYQDRYNIPEEQAFILENNSILTTRSQHDPRSPSQFDQLFNSPPLKGVRYELTGVERCTDDALEAEEAAVLRQALAVDKRGLSIMREMLTSDTTVSQITYLSALYRIRLLARVHGLTVSELAILLKMLGNLSENPITFSIEMSDDRCAALMEKLYQLTYWLREQGWRVNELYDMTTTEYNGEKTPEIEALINTIAMGLDWVPAQAEPETAIQVSEQIAPFIASSLELSSETVACCLLNWLDKLIPQTAPDDLIINVNTFRDEIIKWNQDHREINEKVIIFCQRLQQLAFIYRRLQLSEAELSLFVEQPHCLDRSLTLIKNNITDLQLLTRVHRQITSFGDHASQVLMALKQRNLTADKLTDRLALTMQTDIETLQQAANLADYTDSSPFIDILSIIGTVQWLNTAQWLNIDTNTLRQLIDLNALSTYQDWQAVATALLTGLNKQQAEKVNIQLDEGLSTALSEHSINFYSVVDEPRLNTLTTRDYLYQYLLIDNQISAEVKTSKIAAAIAALQLYINRTLQRQEKAGLNTDILNKPFFQNWESINCRYSTWAATAKLRYQPENYIDPLQRLGQSQMMDNFQQAISETQLNNEVIEQAFKAYLTEFEQIANLSIISAYHDNVNSNEGLTYFVGENPDEKGIYYWRHVDQKQFSKGKFFIGAWGQWKKIDCAVNSMDQLIRPVVYQSRLYLVWIEKRQETEIDQDDDKKSNSVNKYKLNVAHHRYDGNWSSSIEFPIEFSQSGPGEKAEELFFNDKAKVGIYCAEDIKNKKIAILFYKKGEKNIKQGFFISDEMVCDKIENSALQIHFDSIKNQLDTDNTIKVNKCYSSPYHYAAEINGQENTVNHNGFSLIVKNSLPSIKIGQIHETLKIFFRVGVSVAYQGGDPHQTELMKLLSPHGGEFALSTLNDQVTDRPMIKVVISLDKMKIGIYHYFHASDVKIEFYRQVTEKVEHLEVTTQKIIFRPVMLKALYSIYDVNEFMLDPHFAIDVEGTPENKINFLTQSFSYFVREGDEKDTHLNLVQKMIRIDTRIHGIKTSFNDKKENNAVSFNEKNNRYQTDEISIGVAAITSDTAIQVPFEVKIGTTPYTQNLTIPITYRAVGDNKIFDLHKDVNGVQYMKYSGHRVHLNTRFAKKLTSLANRSIDAVLNLDTQKQEDISGQERIEFRGANALYFWELFYYLPMMVMQRLLQEQHFSQASRWLKYVYHPAGYIKAPARHIGRNSKTEYWNVLPLQDANDGRVNNLENSGGTDPDAIAQADPLHYRIATFMRYLDLLLKRGDHAYRQLERDTLVEAQMWYMQALDVLGEEPEPNMVIWQNPTLDPSTRPAQQAERSAPSLSMTTSEIRYPFYPQENIKLRSYWPIFKRRLYNLRHNLTIDGIPLPLPLYTNPLEPSVLRGALFSSPQDVSSIPTQDIEPRMLQRFPQMLNHARGMVSQLMQFGATLLNVIERKDAEALNALLQTQAKALMVTSIQLQDKTQAELQEELTALNSRLTGTRVRFEHYHNLYERNITQGEQSAMDLRTGSSSATMAAQTLHMTAAGLAMAPNIFGLSNGGMRWGALATGMAQKAEMVASGLMTAADRTSQFEMYRRRREEWDIQRESARLEIDQLTAQINGLNIRIQAADMQKKYLEMQQAHIQDQLSLLQSKFSNQKLYSWLRGQLMTIYQGFYDQTLSRCHMAERAWLWETGKDSHKFIKAGVWQDTYAGLLSGEKLMLNLATMETAYLYLTGRFYRSRR</sequence>
<dbReference type="Proteomes" id="UP000261875">
    <property type="component" value="Chromosome"/>
</dbReference>
<protein>
    <recommendedName>
        <fullName evidence="8">Toxin</fullName>
    </recommendedName>
</protein>